<keyword evidence="1" id="KW-0175">Coiled coil</keyword>
<evidence type="ECO:0000256" key="3">
    <source>
        <dbReference type="SAM" id="SignalP"/>
    </source>
</evidence>
<dbReference type="Proteomes" id="UP000245956">
    <property type="component" value="Unassembled WGS sequence"/>
</dbReference>
<sequence length="525" mass="57230">MKHVNIWAMLAACLPKQAYSFRTMCLTSPLITLEAGKTNVIEAPRRTRCEATMQFSDPAFLPIHYNFTTAQCGGQQLATFTVPAEVPNGDADIIWRCAGLTPYCARASVSGGQADPALELEREGDVGCVLEHIQTTSSLVTRTRSTGIIVETLPSVFTVTTTSFPQKHSIPPVTPPDSSASTSSTIGPAVSTTSTSTSVAATNSATAPTAKDSALRETAPSPTGLTNRDRTASTPVTAPTLKPTGDGVFLLPPLRPSTLDHSRNKVASLSSAMSGIPGSCDPRFPERPRQLVLERVDSSSAKTCRAIHQLWNQDVLEFTRRVIRLEAALRLERQNVASLEDRVSDYEGKVQLFQEEIQAMRKEAHEERESMHQMLVQMQLPRGQSDLGLSDATNASTSSGGSARFSPATPLALEDWDFTKVKEFYARITLCKLNRTACMRGMSLDRNAGDEEDLHPPPNSWWHRLQTRNSRARRGRGLYSTYPTCPADTAPNRTRPGAWMHRPPSEPPTTITGDLGLSDLAQTLI</sequence>
<gene>
    <name evidence="4" type="ORF">PCL_07053</name>
</gene>
<feature type="region of interest" description="Disordered" evidence="2">
    <location>
        <begin position="164"/>
        <end position="249"/>
    </location>
</feature>
<feature type="compositionally biased region" description="Low complexity" evidence="2">
    <location>
        <begin position="390"/>
        <end position="403"/>
    </location>
</feature>
<name>A0A2U3DT79_PURLI</name>
<feature type="coiled-coil region" evidence="1">
    <location>
        <begin position="322"/>
        <end position="370"/>
    </location>
</feature>
<organism evidence="4 5">
    <name type="scientific">Purpureocillium lilacinum</name>
    <name type="common">Paecilomyces lilacinus</name>
    <dbReference type="NCBI Taxonomy" id="33203"/>
    <lineage>
        <taxon>Eukaryota</taxon>
        <taxon>Fungi</taxon>
        <taxon>Dikarya</taxon>
        <taxon>Ascomycota</taxon>
        <taxon>Pezizomycotina</taxon>
        <taxon>Sordariomycetes</taxon>
        <taxon>Hypocreomycetidae</taxon>
        <taxon>Hypocreales</taxon>
        <taxon>Ophiocordycipitaceae</taxon>
        <taxon>Purpureocillium</taxon>
    </lineage>
</organism>
<comment type="caution">
    <text evidence="4">The sequence shown here is derived from an EMBL/GenBank/DDBJ whole genome shotgun (WGS) entry which is preliminary data.</text>
</comment>
<feature type="compositionally biased region" description="Low complexity" evidence="2">
    <location>
        <begin position="176"/>
        <end position="210"/>
    </location>
</feature>
<feature type="signal peptide" evidence="3">
    <location>
        <begin position="1"/>
        <end position="20"/>
    </location>
</feature>
<feature type="region of interest" description="Disordered" evidence="2">
    <location>
        <begin position="385"/>
        <end position="405"/>
    </location>
</feature>
<reference evidence="4 5" key="1">
    <citation type="journal article" date="2016" name="Front. Microbiol.">
        <title>Genome and transcriptome sequences reveal the specific parasitism of the nematophagous Purpureocillium lilacinum 36-1.</title>
        <authorList>
            <person name="Xie J."/>
            <person name="Li S."/>
            <person name="Mo C."/>
            <person name="Xiao X."/>
            <person name="Peng D."/>
            <person name="Wang G."/>
            <person name="Xiao Y."/>
        </authorList>
    </citation>
    <scope>NUCLEOTIDE SEQUENCE [LARGE SCALE GENOMIC DNA]</scope>
    <source>
        <strain evidence="4 5">36-1</strain>
    </source>
</reference>
<keyword evidence="3" id="KW-0732">Signal</keyword>
<feature type="compositionally biased region" description="Polar residues" evidence="2">
    <location>
        <begin position="220"/>
        <end position="237"/>
    </location>
</feature>
<accession>A0A2U3DT79</accession>
<evidence type="ECO:0000256" key="2">
    <source>
        <dbReference type="SAM" id="MobiDB-lite"/>
    </source>
</evidence>
<dbReference type="EMBL" id="LCWV01000033">
    <property type="protein sequence ID" value="PWI65452.1"/>
    <property type="molecule type" value="Genomic_DNA"/>
</dbReference>
<proteinExistence type="predicted"/>
<dbReference type="AlphaFoldDB" id="A0A2U3DT79"/>
<protein>
    <submittedName>
        <fullName evidence="4">Uncharacterized protein</fullName>
    </submittedName>
</protein>
<feature type="chain" id="PRO_5015693607" evidence="3">
    <location>
        <begin position="21"/>
        <end position="525"/>
    </location>
</feature>
<feature type="region of interest" description="Disordered" evidence="2">
    <location>
        <begin position="476"/>
        <end position="517"/>
    </location>
</feature>
<evidence type="ECO:0000256" key="1">
    <source>
        <dbReference type="SAM" id="Coils"/>
    </source>
</evidence>
<evidence type="ECO:0000313" key="5">
    <source>
        <dbReference type="Proteomes" id="UP000245956"/>
    </source>
</evidence>
<evidence type="ECO:0000313" key="4">
    <source>
        <dbReference type="EMBL" id="PWI65452.1"/>
    </source>
</evidence>